<dbReference type="InterPro" id="IPR036188">
    <property type="entry name" value="FAD/NAD-bd_sf"/>
</dbReference>
<protein>
    <recommendedName>
        <fullName evidence="6">FAD-binding domain-containing protein</fullName>
    </recommendedName>
</protein>
<dbReference type="Proteomes" id="UP000469734">
    <property type="component" value="Unassembled WGS sequence"/>
</dbReference>
<feature type="domain" description="2,6-dihydroxypyridine 3-monooxygenase substrate binding" evidence="3">
    <location>
        <begin position="173"/>
        <end position="300"/>
    </location>
</feature>
<dbReference type="InterPro" id="IPR002938">
    <property type="entry name" value="FAD-bd"/>
</dbReference>
<organism evidence="4 5">
    <name type="scientific">Duganella margarita</name>
    <dbReference type="NCBI Taxonomy" id="2692170"/>
    <lineage>
        <taxon>Bacteria</taxon>
        <taxon>Pseudomonadati</taxon>
        <taxon>Pseudomonadota</taxon>
        <taxon>Betaproteobacteria</taxon>
        <taxon>Burkholderiales</taxon>
        <taxon>Oxalobacteraceae</taxon>
        <taxon>Telluria group</taxon>
        <taxon>Duganella</taxon>
    </lineage>
</organism>
<accession>A0A7X4H6A6</accession>
<dbReference type="SUPFAM" id="SSF54373">
    <property type="entry name" value="FAD-linked reductases, C-terminal domain"/>
    <property type="match status" value="1"/>
</dbReference>
<dbReference type="PRINTS" id="PR00420">
    <property type="entry name" value="RNGMNOXGNASE"/>
</dbReference>
<dbReference type="Gene3D" id="3.50.50.60">
    <property type="entry name" value="FAD/NAD(P)-binding domain"/>
    <property type="match status" value="2"/>
</dbReference>
<evidence type="ECO:0000259" key="2">
    <source>
        <dbReference type="Pfam" id="PF01494"/>
    </source>
</evidence>
<dbReference type="NCBIfam" id="NF005566">
    <property type="entry name" value="PRK07236.1"/>
    <property type="match status" value="1"/>
</dbReference>
<dbReference type="InterPro" id="IPR054707">
    <property type="entry name" value="DhpH_subs-bd"/>
</dbReference>
<dbReference type="Pfam" id="PF22607">
    <property type="entry name" value="FAD_binding-like"/>
    <property type="match status" value="1"/>
</dbReference>
<gene>
    <name evidence="4" type="ORF">GTP56_24730</name>
</gene>
<dbReference type="InterPro" id="IPR053212">
    <property type="entry name" value="DHP_3-monooxygenase"/>
</dbReference>
<evidence type="ECO:0008006" key="6">
    <source>
        <dbReference type="Google" id="ProtNLM"/>
    </source>
</evidence>
<dbReference type="SUPFAM" id="SSF51905">
    <property type="entry name" value="FAD/NAD(P)-binding domain"/>
    <property type="match status" value="1"/>
</dbReference>
<name>A0A7X4H6A6_9BURK</name>
<feature type="transmembrane region" description="Helical" evidence="1">
    <location>
        <begin position="12"/>
        <end position="36"/>
    </location>
</feature>
<evidence type="ECO:0000256" key="1">
    <source>
        <dbReference type="SAM" id="Phobius"/>
    </source>
</evidence>
<proteinExistence type="predicted"/>
<dbReference type="GO" id="GO:0071949">
    <property type="term" value="F:FAD binding"/>
    <property type="evidence" value="ECO:0007669"/>
    <property type="project" value="InterPro"/>
</dbReference>
<feature type="domain" description="FAD-binding" evidence="2">
    <location>
        <begin position="13"/>
        <end position="165"/>
    </location>
</feature>
<dbReference type="RefSeq" id="WP_161052076.1">
    <property type="nucleotide sequence ID" value="NZ_WWCR01000037.1"/>
</dbReference>
<reference evidence="4 5" key="1">
    <citation type="submission" date="2019-12" db="EMBL/GenBank/DDBJ databases">
        <title>Novel species isolated from a subtropical stream in China.</title>
        <authorList>
            <person name="Lu H."/>
        </authorList>
    </citation>
    <scope>NUCLEOTIDE SEQUENCE [LARGE SCALE GENOMIC DNA]</scope>
    <source>
        <strain evidence="4 5">FT134W</strain>
    </source>
</reference>
<dbReference type="PANTHER" id="PTHR47469">
    <property type="entry name" value="MONOOXYGENASE-LIKE"/>
    <property type="match status" value="1"/>
</dbReference>
<evidence type="ECO:0000313" key="5">
    <source>
        <dbReference type="Proteomes" id="UP000469734"/>
    </source>
</evidence>
<keyword evidence="1" id="KW-1133">Transmembrane helix</keyword>
<evidence type="ECO:0000313" key="4">
    <source>
        <dbReference type="EMBL" id="MYM75379.1"/>
    </source>
</evidence>
<keyword evidence="1" id="KW-0472">Membrane</keyword>
<dbReference type="PANTHER" id="PTHR47469:SF2">
    <property type="entry name" value="OS06G0597600 PROTEIN"/>
    <property type="match status" value="1"/>
</dbReference>
<sequence>MNDTERPSTPRHAIIIGGSLGGLFTAITLRAIGWTFEIVERSPHELDSRGGGLVLQPDVLAALRFAGIRIPDNIGVPSADRIYLDEHDEVVYRNFMPQTQTSWGMLYTLMKDTIPAGQIHTGEEFVGYEPGNKGKVRAFFASGRSAEGDLLVGADGPHSTLRELVLPDSAPTYAGYVAWRGLAPELRVPEPVRRLLEGTFGFQQGPGHMLLEYMVPGEDGSVKAGERRWNWVWYRKIDADTLKSVLMDRNGHQHGFSLPPGTAKHEYTDALRADGRAMLAPAFQELMAATDDIFMQTIQDLQIDQMVFGRAILLGDAAFIPRPHTAGGSAKAAANALALALALRNHQAGIDASLQEWQQQQLDAGYRMTDSGIAMGQQIMGL</sequence>
<dbReference type="AlphaFoldDB" id="A0A7X4H6A6"/>
<keyword evidence="1" id="KW-0812">Transmembrane</keyword>
<dbReference type="Pfam" id="PF01494">
    <property type="entry name" value="FAD_binding_3"/>
    <property type="match status" value="1"/>
</dbReference>
<comment type="caution">
    <text evidence="4">The sequence shown here is derived from an EMBL/GenBank/DDBJ whole genome shotgun (WGS) entry which is preliminary data.</text>
</comment>
<evidence type="ECO:0000259" key="3">
    <source>
        <dbReference type="Pfam" id="PF22607"/>
    </source>
</evidence>
<dbReference type="EMBL" id="WWCR01000037">
    <property type="protein sequence ID" value="MYM75379.1"/>
    <property type="molecule type" value="Genomic_DNA"/>
</dbReference>